<reference evidence="7" key="1">
    <citation type="submission" date="2020-05" db="EMBL/GenBank/DDBJ databases">
        <authorList>
            <person name="Chiriac C."/>
            <person name="Salcher M."/>
            <person name="Ghai R."/>
            <person name="Kavagutti S V."/>
        </authorList>
    </citation>
    <scope>NUCLEOTIDE SEQUENCE</scope>
</reference>
<dbReference type="PANTHER" id="PTHR33705">
    <property type="entry name" value="PHOSPHOCARRIER PROTEIN HPR"/>
    <property type="match status" value="1"/>
</dbReference>
<dbReference type="InterPro" id="IPR001020">
    <property type="entry name" value="PTS_HPr_His_P_site"/>
</dbReference>
<dbReference type="Pfam" id="PF00381">
    <property type="entry name" value="PTS-HPr"/>
    <property type="match status" value="1"/>
</dbReference>
<dbReference type="InterPro" id="IPR035895">
    <property type="entry name" value="HPr-like_sf"/>
</dbReference>
<evidence type="ECO:0000256" key="5">
    <source>
        <dbReference type="ARBA" id="ARBA00033055"/>
    </source>
</evidence>
<dbReference type="NCBIfam" id="TIGR01003">
    <property type="entry name" value="PTS_HPr_family"/>
    <property type="match status" value="1"/>
</dbReference>
<accession>A0A6J6HF58</accession>
<dbReference type="PROSITE" id="PS00369">
    <property type="entry name" value="PTS_HPR_HIS"/>
    <property type="match status" value="1"/>
</dbReference>
<evidence type="ECO:0000256" key="2">
    <source>
        <dbReference type="ARBA" id="ARBA00020422"/>
    </source>
</evidence>
<name>A0A6J6HF58_9ZZZZ</name>
<dbReference type="SUPFAM" id="SSF55594">
    <property type="entry name" value="HPr-like"/>
    <property type="match status" value="1"/>
</dbReference>
<evidence type="ECO:0000256" key="3">
    <source>
        <dbReference type="ARBA" id="ARBA00022448"/>
    </source>
</evidence>
<organism evidence="7">
    <name type="scientific">freshwater metagenome</name>
    <dbReference type="NCBI Taxonomy" id="449393"/>
    <lineage>
        <taxon>unclassified sequences</taxon>
        <taxon>metagenomes</taxon>
        <taxon>ecological metagenomes</taxon>
    </lineage>
</organism>
<dbReference type="PANTHER" id="PTHR33705:SF1">
    <property type="entry name" value="PHOSPHOCARRIER PROTEIN HPR"/>
    <property type="match status" value="1"/>
</dbReference>
<dbReference type="InterPro" id="IPR000032">
    <property type="entry name" value="HPr-like"/>
</dbReference>
<keyword evidence="4" id="KW-0762">Sugar transport</keyword>
<evidence type="ECO:0000256" key="1">
    <source>
        <dbReference type="ARBA" id="ARBA00003681"/>
    </source>
</evidence>
<gene>
    <name evidence="7" type="ORF">UFOPK1857_00389</name>
</gene>
<dbReference type="AlphaFoldDB" id="A0A6J6HF58"/>
<evidence type="ECO:0000313" key="7">
    <source>
        <dbReference type="EMBL" id="CAB4610589.1"/>
    </source>
</evidence>
<protein>
    <recommendedName>
        <fullName evidence="2">Phosphocarrier protein HPr</fullName>
    </recommendedName>
    <alternativeName>
        <fullName evidence="5">Histidine-containing protein</fullName>
    </alternativeName>
</protein>
<dbReference type="InterPro" id="IPR050399">
    <property type="entry name" value="HPr"/>
</dbReference>
<evidence type="ECO:0000256" key="4">
    <source>
        <dbReference type="ARBA" id="ARBA00022597"/>
    </source>
</evidence>
<feature type="domain" description="HPr" evidence="6">
    <location>
        <begin position="3"/>
        <end position="89"/>
    </location>
</feature>
<proteinExistence type="predicted"/>
<dbReference type="CDD" id="cd00367">
    <property type="entry name" value="PTS-HPr_like"/>
    <property type="match status" value="1"/>
</dbReference>
<keyword evidence="3" id="KW-0813">Transport</keyword>
<dbReference type="PRINTS" id="PR00107">
    <property type="entry name" value="PHOSPHOCPHPR"/>
</dbReference>
<sequence length="89" mass="9719">MSVFTHEVEVLDPIGLHARPASQIVKLVKESELNVEIGRPGEEFVKAKSALMLMSLKIKTGEKLTLTVETTDEAKAADIAAQIQEFLKG</sequence>
<dbReference type="PROSITE" id="PS51350">
    <property type="entry name" value="PTS_HPR_DOM"/>
    <property type="match status" value="1"/>
</dbReference>
<dbReference type="Gene3D" id="3.30.1340.10">
    <property type="entry name" value="HPr-like"/>
    <property type="match status" value="1"/>
</dbReference>
<evidence type="ECO:0000259" key="6">
    <source>
        <dbReference type="PROSITE" id="PS51350"/>
    </source>
</evidence>
<dbReference type="EMBL" id="CAEZUU010000056">
    <property type="protein sequence ID" value="CAB4610589.1"/>
    <property type="molecule type" value="Genomic_DNA"/>
</dbReference>
<comment type="function">
    <text evidence="1">General (non sugar-specific) component of the phosphoenolpyruvate-dependent sugar phosphotransferase system (sugar PTS). This major carbohydrate active-transport system catalyzes the phosphorylation of incoming sugar substrates concomitantly with their translocation across the cell membrane. The phosphoryl group from phosphoenolpyruvate (PEP) is transferred to the phosphoryl carrier protein HPr by enzyme I. Phospho-HPr then transfers it to the PTS EIIA domain.</text>
</comment>